<dbReference type="Proteomes" id="UP001501207">
    <property type="component" value="Unassembled WGS sequence"/>
</dbReference>
<organism evidence="3 4">
    <name type="scientific">Compostibacter hankyongensis</name>
    <dbReference type="NCBI Taxonomy" id="1007089"/>
    <lineage>
        <taxon>Bacteria</taxon>
        <taxon>Pseudomonadati</taxon>
        <taxon>Bacteroidota</taxon>
        <taxon>Chitinophagia</taxon>
        <taxon>Chitinophagales</taxon>
        <taxon>Chitinophagaceae</taxon>
        <taxon>Compostibacter</taxon>
    </lineage>
</organism>
<evidence type="ECO:0000313" key="4">
    <source>
        <dbReference type="Proteomes" id="UP001501207"/>
    </source>
</evidence>
<dbReference type="RefSeq" id="WP_344980611.1">
    <property type="nucleotide sequence ID" value="NZ_BAABFN010000019.1"/>
</dbReference>
<proteinExistence type="predicted"/>
<feature type="domain" description="Nudix hydrolase" evidence="2">
    <location>
        <begin position="1"/>
        <end position="148"/>
    </location>
</feature>
<dbReference type="CDD" id="cd04662">
    <property type="entry name" value="NUDIX_Hydrolase"/>
    <property type="match status" value="1"/>
</dbReference>
<dbReference type="InterPro" id="IPR000086">
    <property type="entry name" value="NUDIX_hydrolase_dom"/>
</dbReference>
<dbReference type="Gene3D" id="3.90.79.10">
    <property type="entry name" value="Nucleoside Triphosphate Pyrophosphohydrolase"/>
    <property type="match status" value="1"/>
</dbReference>
<dbReference type="SUPFAM" id="SSF55811">
    <property type="entry name" value="Nudix"/>
    <property type="match status" value="1"/>
</dbReference>
<evidence type="ECO:0000313" key="3">
    <source>
        <dbReference type="EMBL" id="GAA4317135.1"/>
    </source>
</evidence>
<protein>
    <submittedName>
        <fullName evidence="3">NUDIX domain-containing protein</fullName>
    </submittedName>
</protein>
<dbReference type="InterPro" id="IPR020084">
    <property type="entry name" value="NUDIX_hydrolase_CS"/>
</dbReference>
<dbReference type="PROSITE" id="PS00893">
    <property type="entry name" value="NUDIX_BOX"/>
    <property type="match status" value="1"/>
</dbReference>
<name>A0ABP8G4C3_9BACT</name>
<sequence length="153" mass="17125">MSRKSAGILLFRKQKKLEVLLVHPGGPFWQKKDLGAWSIPKGEIDEQEDPLAAAKREFKEETGMEIDGDFTALDPVIQKGGKTVYAWAVEGDLDPENIAGNTFSLQWPPGSGKARTYPEVDRAAWFDLPTARQKINDRQAAFLDALETLLRKK</sequence>
<dbReference type="InterPro" id="IPR015797">
    <property type="entry name" value="NUDIX_hydrolase-like_dom_sf"/>
</dbReference>
<evidence type="ECO:0000259" key="2">
    <source>
        <dbReference type="PROSITE" id="PS51462"/>
    </source>
</evidence>
<keyword evidence="1" id="KW-0378">Hydrolase</keyword>
<dbReference type="Pfam" id="PF00293">
    <property type="entry name" value="NUDIX"/>
    <property type="match status" value="1"/>
</dbReference>
<comment type="caution">
    <text evidence="3">The sequence shown here is derived from an EMBL/GenBank/DDBJ whole genome shotgun (WGS) entry which is preliminary data.</text>
</comment>
<evidence type="ECO:0000256" key="1">
    <source>
        <dbReference type="ARBA" id="ARBA00022801"/>
    </source>
</evidence>
<dbReference type="PROSITE" id="PS51462">
    <property type="entry name" value="NUDIX"/>
    <property type="match status" value="1"/>
</dbReference>
<keyword evidence="4" id="KW-1185">Reference proteome</keyword>
<gene>
    <name evidence="3" type="ORF">GCM10023143_29050</name>
</gene>
<dbReference type="EMBL" id="BAABFN010000019">
    <property type="protein sequence ID" value="GAA4317135.1"/>
    <property type="molecule type" value="Genomic_DNA"/>
</dbReference>
<accession>A0ABP8G4C3</accession>
<dbReference type="InterPro" id="IPR051325">
    <property type="entry name" value="Nudix_hydrolase_domain"/>
</dbReference>
<reference evidence="4" key="1">
    <citation type="journal article" date="2019" name="Int. J. Syst. Evol. Microbiol.">
        <title>The Global Catalogue of Microorganisms (GCM) 10K type strain sequencing project: providing services to taxonomists for standard genome sequencing and annotation.</title>
        <authorList>
            <consortium name="The Broad Institute Genomics Platform"/>
            <consortium name="The Broad Institute Genome Sequencing Center for Infectious Disease"/>
            <person name="Wu L."/>
            <person name="Ma J."/>
        </authorList>
    </citation>
    <scope>NUCLEOTIDE SEQUENCE [LARGE SCALE GENOMIC DNA]</scope>
    <source>
        <strain evidence="4">JCM 17664</strain>
    </source>
</reference>
<dbReference type="PANTHER" id="PTHR21340:SF7">
    <property type="entry name" value="NUDIX HYDROLASE DOMAIN-CONTAINING PROTEIN"/>
    <property type="match status" value="1"/>
</dbReference>
<dbReference type="PANTHER" id="PTHR21340">
    <property type="entry name" value="DIADENOSINE 5,5-P1,P4-TETRAPHOSPHATE PYROPHOSPHOHYDROLASE MUTT"/>
    <property type="match status" value="1"/>
</dbReference>